<evidence type="ECO:0000313" key="3">
    <source>
        <dbReference type="Proteomes" id="UP001500908"/>
    </source>
</evidence>
<evidence type="ECO:0000313" key="2">
    <source>
        <dbReference type="EMBL" id="GAA3746723.1"/>
    </source>
</evidence>
<organism evidence="2 3">
    <name type="scientific">Salinactinospora qingdaonensis</name>
    <dbReference type="NCBI Taxonomy" id="702744"/>
    <lineage>
        <taxon>Bacteria</taxon>
        <taxon>Bacillati</taxon>
        <taxon>Actinomycetota</taxon>
        <taxon>Actinomycetes</taxon>
        <taxon>Streptosporangiales</taxon>
        <taxon>Nocardiopsidaceae</taxon>
        <taxon>Salinactinospora</taxon>
    </lineage>
</organism>
<keyword evidence="3" id="KW-1185">Reference proteome</keyword>
<dbReference type="Proteomes" id="UP001500908">
    <property type="component" value="Unassembled WGS sequence"/>
</dbReference>
<reference evidence="3" key="1">
    <citation type="journal article" date="2019" name="Int. J. Syst. Evol. Microbiol.">
        <title>The Global Catalogue of Microorganisms (GCM) 10K type strain sequencing project: providing services to taxonomists for standard genome sequencing and annotation.</title>
        <authorList>
            <consortium name="The Broad Institute Genomics Platform"/>
            <consortium name="The Broad Institute Genome Sequencing Center for Infectious Disease"/>
            <person name="Wu L."/>
            <person name="Ma J."/>
        </authorList>
    </citation>
    <scope>NUCLEOTIDE SEQUENCE [LARGE SCALE GENOMIC DNA]</scope>
    <source>
        <strain evidence="3">JCM 17137</strain>
    </source>
</reference>
<protein>
    <submittedName>
        <fullName evidence="2">Uncharacterized protein</fullName>
    </submittedName>
</protein>
<gene>
    <name evidence="2" type="ORF">GCM10022402_27810</name>
</gene>
<proteinExistence type="predicted"/>
<dbReference type="EMBL" id="BAABDD010000011">
    <property type="protein sequence ID" value="GAA3746723.1"/>
    <property type="molecule type" value="Genomic_DNA"/>
</dbReference>
<evidence type="ECO:0000256" key="1">
    <source>
        <dbReference type="SAM" id="MobiDB-lite"/>
    </source>
</evidence>
<sequence>MAGVSPQSGEADMRTQIPEDVLDLVQRWLGLRLERDTTAYGNTGTTAGFRTQASAERKSDQRVAAPHGGEGVDDGRWILPGGALELSETPERNPRLTPRRGSGNGRPR</sequence>
<accession>A0ABP7FT68</accession>
<name>A0ABP7FT68_9ACTN</name>
<comment type="caution">
    <text evidence="2">The sequence shown here is derived from an EMBL/GenBank/DDBJ whole genome shotgun (WGS) entry which is preliminary data.</text>
</comment>
<feature type="compositionally biased region" description="Low complexity" evidence="1">
    <location>
        <begin position="39"/>
        <end position="48"/>
    </location>
</feature>
<feature type="region of interest" description="Disordered" evidence="1">
    <location>
        <begin position="39"/>
        <end position="108"/>
    </location>
</feature>